<evidence type="ECO:0000313" key="3">
    <source>
        <dbReference type="Proteomes" id="UP000319817"/>
    </source>
</evidence>
<dbReference type="OrthoDB" id="248779at2"/>
<dbReference type="Gene3D" id="1.10.540.10">
    <property type="entry name" value="Acyl-CoA dehydrogenase/oxidase, N-terminal domain"/>
    <property type="match status" value="1"/>
</dbReference>
<dbReference type="Gene3D" id="2.40.110.10">
    <property type="entry name" value="Butyryl-CoA Dehydrogenase, subunit A, domain 2"/>
    <property type="match status" value="1"/>
</dbReference>
<dbReference type="Proteomes" id="UP000319817">
    <property type="component" value="Chromosome"/>
</dbReference>
<proteinExistence type="predicted"/>
<dbReference type="SUPFAM" id="SSF56645">
    <property type="entry name" value="Acyl-CoA dehydrogenase NM domain-like"/>
    <property type="match status" value="1"/>
</dbReference>
<feature type="domain" description="Acyl-CoA dehydrogenase/oxidase N-terminal" evidence="1">
    <location>
        <begin position="23"/>
        <end position="118"/>
    </location>
</feature>
<dbReference type="InterPro" id="IPR046373">
    <property type="entry name" value="Acyl-CoA_Oxase/DH_mid-dom_sf"/>
</dbReference>
<sequence length="363" mass="38610">MSDLPSIAIVSAPTDPSLEQLAEYLSDQSSRWSSVSDWPLDALQACAAAGVYRWFIEPHQGGVGWNTADQTRGYLRLAQADLTTTFVITQYMGAIRRIAGSGNQPLINRWLPSLLSGESFGTVGISHLTTSRQHLRKPVMSARQNDHGFILNGMAPWVTGVAHADVYVVGAAMDDGRELLAAVPRDSQGVQPGPGISLVALSASVTDRLEFDHVQIDESMLIAGPVQNVMQSGVGGRTGGLQTSTLAIGLARAAITFLSEETTRREELTAATRELTSEVDALESLLLLAVSGAADCDTADIRGKANRLVLRSTQAALTAAKGAGYVNGHPVGRWCQQALFFLVWSCPQAVSTAHLCELAGIES</sequence>
<dbReference type="InterPro" id="IPR013786">
    <property type="entry name" value="AcylCoA_DH/ox_N"/>
</dbReference>
<dbReference type="Pfam" id="PF02771">
    <property type="entry name" value="Acyl-CoA_dh_N"/>
    <property type="match status" value="1"/>
</dbReference>
<dbReference type="GO" id="GO:0016627">
    <property type="term" value="F:oxidoreductase activity, acting on the CH-CH group of donors"/>
    <property type="evidence" value="ECO:0007669"/>
    <property type="project" value="InterPro"/>
</dbReference>
<gene>
    <name evidence="2" type="primary">mmgC_1</name>
    <name evidence="2" type="ORF">K239x_19450</name>
</gene>
<dbReference type="AlphaFoldDB" id="A0A517NS76"/>
<evidence type="ECO:0000313" key="2">
    <source>
        <dbReference type="EMBL" id="QDT09992.1"/>
    </source>
</evidence>
<dbReference type="RefSeq" id="WP_145417541.1">
    <property type="nucleotide sequence ID" value="NZ_CP036526.1"/>
</dbReference>
<accession>A0A517NS76</accession>
<dbReference type="InterPro" id="IPR052547">
    <property type="entry name" value="Mito_Isobutyryl-CoADH"/>
</dbReference>
<name>A0A517NS76_9BACT</name>
<reference evidence="2 3" key="1">
    <citation type="submission" date="2019-02" db="EMBL/GenBank/DDBJ databases">
        <title>Deep-cultivation of Planctomycetes and their phenomic and genomic characterization uncovers novel biology.</title>
        <authorList>
            <person name="Wiegand S."/>
            <person name="Jogler M."/>
            <person name="Boedeker C."/>
            <person name="Pinto D."/>
            <person name="Vollmers J."/>
            <person name="Rivas-Marin E."/>
            <person name="Kohn T."/>
            <person name="Peeters S.H."/>
            <person name="Heuer A."/>
            <person name="Rast P."/>
            <person name="Oberbeckmann S."/>
            <person name="Bunk B."/>
            <person name="Jeske O."/>
            <person name="Meyerdierks A."/>
            <person name="Storesund J.E."/>
            <person name="Kallscheuer N."/>
            <person name="Luecker S."/>
            <person name="Lage O.M."/>
            <person name="Pohl T."/>
            <person name="Merkel B.J."/>
            <person name="Hornburger P."/>
            <person name="Mueller R.-W."/>
            <person name="Bruemmer F."/>
            <person name="Labrenz M."/>
            <person name="Spormann A.M."/>
            <person name="Op den Camp H."/>
            <person name="Overmann J."/>
            <person name="Amann R."/>
            <person name="Jetten M.S.M."/>
            <person name="Mascher T."/>
            <person name="Medema M.H."/>
            <person name="Devos D.P."/>
            <person name="Kaster A.-K."/>
            <person name="Ovreas L."/>
            <person name="Rohde M."/>
            <person name="Galperin M.Y."/>
            <person name="Jogler C."/>
        </authorList>
    </citation>
    <scope>NUCLEOTIDE SEQUENCE [LARGE SCALE GENOMIC DNA]</scope>
    <source>
        <strain evidence="2 3">K23_9</strain>
    </source>
</reference>
<dbReference type="GO" id="GO:0050660">
    <property type="term" value="F:flavin adenine dinucleotide binding"/>
    <property type="evidence" value="ECO:0007669"/>
    <property type="project" value="InterPro"/>
</dbReference>
<dbReference type="PANTHER" id="PTHR43831:SF1">
    <property type="entry name" value="ISOBUTYRYL-COA DEHYDROGENASE, MITOCHONDRIAL"/>
    <property type="match status" value="1"/>
</dbReference>
<dbReference type="PANTHER" id="PTHR43831">
    <property type="entry name" value="ISOBUTYRYL-COA DEHYDROGENASE"/>
    <property type="match status" value="1"/>
</dbReference>
<dbReference type="InterPro" id="IPR037069">
    <property type="entry name" value="AcylCoA_DH/ox_N_sf"/>
</dbReference>
<dbReference type="InterPro" id="IPR009100">
    <property type="entry name" value="AcylCoA_DH/oxidase_NM_dom_sf"/>
</dbReference>
<organism evidence="2 3">
    <name type="scientific">Stieleria marina</name>
    <dbReference type="NCBI Taxonomy" id="1930275"/>
    <lineage>
        <taxon>Bacteria</taxon>
        <taxon>Pseudomonadati</taxon>
        <taxon>Planctomycetota</taxon>
        <taxon>Planctomycetia</taxon>
        <taxon>Pirellulales</taxon>
        <taxon>Pirellulaceae</taxon>
        <taxon>Stieleria</taxon>
    </lineage>
</organism>
<protein>
    <submittedName>
        <fullName evidence="2">Acyl-CoA dehydrogenase</fullName>
        <ecNumber evidence="2">1.3.99.-</ecNumber>
    </submittedName>
</protein>
<keyword evidence="3" id="KW-1185">Reference proteome</keyword>
<dbReference type="EC" id="1.3.99.-" evidence="2"/>
<evidence type="ECO:0000259" key="1">
    <source>
        <dbReference type="Pfam" id="PF02771"/>
    </source>
</evidence>
<dbReference type="EMBL" id="CP036526">
    <property type="protein sequence ID" value="QDT09992.1"/>
    <property type="molecule type" value="Genomic_DNA"/>
</dbReference>
<keyword evidence="2" id="KW-0560">Oxidoreductase</keyword>